<organism evidence="1">
    <name type="scientific">marine sediment metagenome</name>
    <dbReference type="NCBI Taxonomy" id="412755"/>
    <lineage>
        <taxon>unclassified sequences</taxon>
        <taxon>metagenomes</taxon>
        <taxon>ecological metagenomes</taxon>
    </lineage>
</organism>
<dbReference type="EMBL" id="BARV01012850">
    <property type="protein sequence ID" value="GAI08692.1"/>
    <property type="molecule type" value="Genomic_DNA"/>
</dbReference>
<proteinExistence type="predicted"/>
<protein>
    <submittedName>
        <fullName evidence="1">Uncharacterized protein</fullName>
    </submittedName>
</protein>
<sequence length="88" mass="9831">NLPGFFSYTPTPVEYTLENPVAKDVIDAAQGAEITVRTVWEKLSSQDPSGNGMMEEALVKMYTDVLTPEEAAVLVQEALETWYEPFME</sequence>
<evidence type="ECO:0000313" key="1">
    <source>
        <dbReference type="EMBL" id="GAI08692.1"/>
    </source>
</evidence>
<feature type="non-terminal residue" evidence="1">
    <location>
        <position position="1"/>
    </location>
</feature>
<dbReference type="AlphaFoldDB" id="X1KNP2"/>
<gene>
    <name evidence="1" type="ORF">S06H3_23579</name>
</gene>
<comment type="caution">
    <text evidence="1">The sequence shown here is derived from an EMBL/GenBank/DDBJ whole genome shotgun (WGS) entry which is preliminary data.</text>
</comment>
<name>X1KNP2_9ZZZZ</name>
<accession>X1KNP2</accession>
<reference evidence="1" key="1">
    <citation type="journal article" date="2014" name="Front. Microbiol.">
        <title>High frequency of phylogenetically diverse reductive dehalogenase-homologous genes in deep subseafloor sedimentary metagenomes.</title>
        <authorList>
            <person name="Kawai M."/>
            <person name="Futagami T."/>
            <person name="Toyoda A."/>
            <person name="Takaki Y."/>
            <person name="Nishi S."/>
            <person name="Hori S."/>
            <person name="Arai W."/>
            <person name="Tsubouchi T."/>
            <person name="Morono Y."/>
            <person name="Uchiyama I."/>
            <person name="Ito T."/>
            <person name="Fujiyama A."/>
            <person name="Inagaki F."/>
            <person name="Takami H."/>
        </authorList>
    </citation>
    <scope>NUCLEOTIDE SEQUENCE</scope>
    <source>
        <strain evidence="1">Expedition CK06-06</strain>
    </source>
</reference>